<keyword evidence="4" id="KW-0121">Carboxypeptidase</keyword>
<dbReference type="PANTHER" id="PTHR30023">
    <property type="entry name" value="D-ALANYL-D-ALANINE CARBOXYPEPTIDASE"/>
    <property type="match status" value="1"/>
</dbReference>
<feature type="region of interest" description="Disordered" evidence="3">
    <location>
        <begin position="49"/>
        <end position="101"/>
    </location>
</feature>
<name>A0A3S2V6G7_9ACTN</name>
<dbReference type="PANTHER" id="PTHR30023:SF0">
    <property type="entry name" value="PENICILLIN-SENSITIVE CARBOXYPEPTIDASE A"/>
    <property type="match status" value="1"/>
</dbReference>
<comment type="similarity">
    <text evidence="1">Belongs to the peptidase S13 family.</text>
</comment>
<dbReference type="OrthoDB" id="56883at2"/>
<sequence length="498" mass="49678">MPELKASQAVSQSVSQAVKLLAKVSTWQLTAGAATLGLVLSAVAVASAGPWDSSGQRTAEARRAALQDAGGGADHGRGGRSGEPDAAPSAPSVLAAPGGSVPGPTKAALAGVLDPLLKDPSLGRRSTAAVVDAATGERLYGKNSGDALTPASTTKLATAVAALSMPGSDHRIVTKTVLEPGSGSREVVLVGGGDPTLTARKDAGGNASLRTLADATAKKLKDSGTTEITLSYDTSLYSGPVLHPIGPNENLAPVSALMADEARLDDSTSGTAPRAADPAAAAARTFAGLLKDRGIKTKGDPGPGKASGRAEQLAKVSSPPVSALVERMLTHSDNDIAEALARQVTLATGGTASFDGAGAGVRKELEKLGLPLSGTHFADGSGLDRSDKVSADLLTQVLARAADRGRPGLRPVLTGLPVAGFTGTLSKRYTDAADAAGIGLVRAKTGTLTGVNTLAGAVVDADGRLLVFAFMTDGTVNPAAAQSALDRLASTVANCGCR</sequence>
<gene>
    <name evidence="4" type="primary">dacB</name>
    <name evidence="4" type="ORF">EOT10_35790</name>
</gene>
<evidence type="ECO:0000256" key="3">
    <source>
        <dbReference type="SAM" id="MobiDB-lite"/>
    </source>
</evidence>
<dbReference type="Pfam" id="PF02113">
    <property type="entry name" value="Peptidase_S13"/>
    <property type="match status" value="2"/>
</dbReference>
<evidence type="ECO:0000313" key="5">
    <source>
        <dbReference type="Proteomes" id="UP000283128"/>
    </source>
</evidence>
<dbReference type="GO" id="GO:0006508">
    <property type="term" value="P:proteolysis"/>
    <property type="evidence" value="ECO:0007669"/>
    <property type="project" value="InterPro"/>
</dbReference>
<dbReference type="NCBIfam" id="TIGR00666">
    <property type="entry name" value="PBP4"/>
    <property type="match status" value="1"/>
</dbReference>
<dbReference type="InterPro" id="IPR012338">
    <property type="entry name" value="Beta-lactam/transpept-like"/>
</dbReference>
<accession>A0A3S2V6G7</accession>
<protein>
    <submittedName>
        <fullName evidence="4">D-alanyl-D-alanine carboxypeptidase/D-alanyl-D-alanine-endopeptidase</fullName>
        <ecNumber evidence="4">3.4.16.4</ecNumber>
    </submittedName>
</protein>
<reference evidence="4 5" key="1">
    <citation type="submission" date="2019-01" db="EMBL/GenBank/DDBJ databases">
        <title>Genome sequences of Streptomyces and Rhizobium isolates collected from root and soil.</title>
        <authorList>
            <person name="Chhettri S."/>
            <person name="Sevigny J.L."/>
            <person name="Sen A."/>
            <person name="Ennis N."/>
            <person name="Tisa L."/>
        </authorList>
    </citation>
    <scope>NUCLEOTIDE SEQUENCE [LARGE SCALE GENOMIC DNA]</scope>
    <source>
        <strain evidence="4 5">San01</strain>
    </source>
</reference>
<dbReference type="AlphaFoldDB" id="A0A3S2V6G7"/>
<evidence type="ECO:0000256" key="1">
    <source>
        <dbReference type="ARBA" id="ARBA00006096"/>
    </source>
</evidence>
<dbReference type="RefSeq" id="WP_127832630.1">
    <property type="nucleotide sequence ID" value="NZ_RZYA01000026.1"/>
</dbReference>
<dbReference type="GO" id="GO:0009002">
    <property type="term" value="F:serine-type D-Ala-D-Ala carboxypeptidase activity"/>
    <property type="evidence" value="ECO:0007669"/>
    <property type="project" value="UniProtKB-EC"/>
</dbReference>
<evidence type="ECO:0000313" key="4">
    <source>
        <dbReference type="EMBL" id="RVU16802.1"/>
    </source>
</evidence>
<keyword evidence="5" id="KW-1185">Reference proteome</keyword>
<dbReference type="EMBL" id="RZYA01000026">
    <property type="protein sequence ID" value="RVU16802.1"/>
    <property type="molecule type" value="Genomic_DNA"/>
</dbReference>
<dbReference type="SUPFAM" id="SSF56601">
    <property type="entry name" value="beta-lactamase/transpeptidase-like"/>
    <property type="match status" value="1"/>
</dbReference>
<dbReference type="Gene3D" id="3.40.710.10">
    <property type="entry name" value="DD-peptidase/beta-lactamase superfamily"/>
    <property type="match status" value="2"/>
</dbReference>
<evidence type="ECO:0000256" key="2">
    <source>
        <dbReference type="ARBA" id="ARBA00022801"/>
    </source>
</evidence>
<keyword evidence="4" id="KW-0645">Protease</keyword>
<dbReference type="InterPro" id="IPR000667">
    <property type="entry name" value="Peptidase_S13"/>
</dbReference>
<keyword evidence="2 4" id="KW-0378">Hydrolase</keyword>
<dbReference type="GO" id="GO:0000270">
    <property type="term" value="P:peptidoglycan metabolic process"/>
    <property type="evidence" value="ECO:0007669"/>
    <property type="project" value="TreeGrafter"/>
</dbReference>
<proteinExistence type="inferred from homology"/>
<dbReference type="Proteomes" id="UP000283128">
    <property type="component" value="Unassembled WGS sequence"/>
</dbReference>
<comment type="caution">
    <text evidence="4">The sequence shown here is derived from an EMBL/GenBank/DDBJ whole genome shotgun (WGS) entry which is preliminary data.</text>
</comment>
<feature type="compositionally biased region" description="Low complexity" evidence="3">
    <location>
        <begin position="86"/>
        <end position="99"/>
    </location>
</feature>
<dbReference type="EC" id="3.4.16.4" evidence="4"/>
<dbReference type="PRINTS" id="PR00922">
    <property type="entry name" value="DADACBPTASE3"/>
</dbReference>
<feature type="region of interest" description="Disordered" evidence="3">
    <location>
        <begin position="293"/>
        <end position="317"/>
    </location>
</feature>
<organism evidence="4 5">
    <name type="scientific">Streptomyces antnestii</name>
    <dbReference type="NCBI Taxonomy" id="2494256"/>
    <lineage>
        <taxon>Bacteria</taxon>
        <taxon>Bacillati</taxon>
        <taxon>Actinomycetota</taxon>
        <taxon>Actinomycetes</taxon>
        <taxon>Kitasatosporales</taxon>
        <taxon>Streptomycetaceae</taxon>
        <taxon>Streptomyces</taxon>
    </lineage>
</organism>
<feature type="compositionally biased region" description="Basic and acidic residues" evidence="3">
    <location>
        <begin position="74"/>
        <end position="83"/>
    </location>
</feature>